<sequence>MMSALVSRLGSGGGSPAPAGQAKPSVATRRRAEKWAQGLTTRDAAVATDAMADVQAALLDAQATSYARCPDVVTVIEATLIAALGNLHASVREAAVVLLNVLYDGHAMQLENALTPAVSSVGEAPVVRLSLPQADPTQPTVLPKGSLTLRLFGPVDAGRPPRWTTHAVTSTAGGGLRVRLPPFPRPGYYDWLVAHAADGDFKPDTDRSSPPDPSVASTGAAPAAAVNGEGGAAADSGTSGAGGADPLSNIDRRRLCGRFVVQPAGTRESLVAEVPVDQVGASWNAGTGQLETRGSFSAVLETLPELKMSGATAVYLMGALERPIDEPDAPPMAAADRGVLAKVLGGGEDFASLTTEIRRLGMVPIVDAIERVSRRRAHRKYTSLGVMTRDERGVLVSHPGTDGRVITWEESALLNYRKVETWALLISEVKRLARDYGVRGIRLDNAQSCPPIMTMDAEELFRLDPDGVPHYSLSDILYGTVVLRNEESGYWASEAGADCGYANPFLVKLTRELWNEYPTFMVLGESHFHREPQLVASGVVPHSMRVSQILASISGMSLRRDGSVAVLPPHKRSTANTLARLYRADQADLPRDAILASCTCTHASPYPGALYRRRSWIAVDLLFFLPHMPVLLWGEDAGRALRVDMAPVVEVEEDSVYDVNYDAVLPKSPRLRHSGSQPVSPSAGLANASHELSELSLGEAAMTVSASSSGGLRAPPYSSSQSASVSPMDGLAGGAAPPPPAVTANATTAGGGRGLGGVGTGMRKRSNSSLNLRSMSMGGRKPSFGNLAAAANAPPSSPGRDASASRATGGAAPAAASKAKTLTSGVRRTSSVSSLVRSQTTDEGKRLAVRGVGASDLMAIADQEARLRAEIGPQLGFDLSQIRGHYTHRSLMRQQLPALRLGKMVVVPVDPSVKEQVFAFARFTTDQIVLVALNLKDGRDGEAFEAGVNVDLDLRPLWSALPEEFINRRADLFNAFDVVAGAEEPFVTEGLLTLEELMFRRLSLHLRPMSSSVLELRAEPNGSAEEHYAQSITRLTLEDAGDIKDPRENTVLSELARGAATSLTAFATALEKARCGLAAEGLEASEIWRVLQLGLQRASSLLFSVLYEGTVAPKDFVPPVGERLVSFLAMLSLSAANPDTKSLARSLLANATAIGPIVLLTPELGRFSTAGGLGVMVDDLAKELAALGLEVHVITPYYTLNRKNKTGYLGDNIRWTRNIKVDLGSHVVEVGIFQGKEAGVNLLFLERGDLLPKVYADPGGAAKHLQTVVLFSMGALEACCATGLVPSVVISNDWLPSMAAGYAKNGFFGPYFDNTSFFHLVHNLGDAAYEGRVYPNPHEGDFGVIHRLPRNLLVDPWWSRVVVNPSRCAFMTSDTWGTVSPNYLKELLAGHPLKNLLAMAKSPFAYPNGIRIKEREASLAALNIKTHAQAKEMVQKKYFGFNAADHSIPLFAFVGRVTSQKGVHLILNAVDELIAHTGGKIQVLVGGPANEADPYAAACARHMRDLSRRHKWCFWAAPEEFFTDGLLVDAGADFGFVPSLFEPAGLRQIESFVGAGDGTPVIAHAVGGLVDTVFEWDLESGSGNGFLFHEYNHHNFLGAVKRALRVFSKPDEFAELRRATRTTAIDVRDAAWAWSSEFHRLRNSIYVRRPIFREDLNAVVEEDSEALDPAATVHVVRWTAAGEDVVVKGSWDGWAREWPLTDGPTPIDGEGGEEAADGSVPVEKHMVRLRLPPGDYEFKFKVDGKWGLAKDLPTRGEGAFTNNLLSVS</sequence>
<dbReference type="Proteomes" id="UP000798662">
    <property type="component" value="Chromosome 2"/>
</dbReference>
<comment type="caution">
    <text evidence="1">The sequence shown here is derived from an EMBL/GenBank/DDBJ whole genome shotgun (WGS) entry which is preliminary data.</text>
</comment>
<evidence type="ECO:0000313" key="2">
    <source>
        <dbReference type="Proteomes" id="UP000798662"/>
    </source>
</evidence>
<reference evidence="1" key="1">
    <citation type="submission" date="2019-11" db="EMBL/GenBank/DDBJ databases">
        <title>Nori genome reveals adaptations in red seaweeds to the harsh intertidal environment.</title>
        <authorList>
            <person name="Wang D."/>
            <person name="Mao Y."/>
        </authorList>
    </citation>
    <scope>NUCLEOTIDE SEQUENCE</scope>
    <source>
        <tissue evidence="1">Gametophyte</tissue>
    </source>
</reference>
<protein>
    <submittedName>
        <fullName evidence="1">Uncharacterized protein</fullName>
    </submittedName>
</protein>
<evidence type="ECO:0000313" key="1">
    <source>
        <dbReference type="EMBL" id="KAK1862947.1"/>
    </source>
</evidence>
<organism evidence="1 2">
    <name type="scientific">Pyropia yezoensis</name>
    <name type="common">Susabi-nori</name>
    <name type="synonym">Porphyra yezoensis</name>
    <dbReference type="NCBI Taxonomy" id="2788"/>
    <lineage>
        <taxon>Eukaryota</taxon>
        <taxon>Rhodophyta</taxon>
        <taxon>Bangiophyceae</taxon>
        <taxon>Bangiales</taxon>
        <taxon>Bangiaceae</taxon>
        <taxon>Pyropia</taxon>
    </lineage>
</organism>
<name>A0ACC3BZH2_PYRYE</name>
<accession>A0ACC3BZH2</accession>
<keyword evidence="2" id="KW-1185">Reference proteome</keyword>
<gene>
    <name evidence="1" type="ORF">I4F81_005512</name>
</gene>
<dbReference type="EMBL" id="CM020619">
    <property type="protein sequence ID" value="KAK1862947.1"/>
    <property type="molecule type" value="Genomic_DNA"/>
</dbReference>
<proteinExistence type="predicted"/>